<keyword evidence="4" id="KW-1185">Reference proteome</keyword>
<dbReference type="AlphaFoldDB" id="A0A4R8H1B1"/>
<keyword evidence="1" id="KW-0472">Membrane</keyword>
<sequence length="204" mass="23622">MSNNNLKFGILTLIIIVVISGVIFYNNNKQGDDKLIIKEDKFIKEDQFKQKDDNLSKQEKESNYGLGIGNYAPEFSLYDLTGEEVSLSDFRGKYIMLNFWASWCPPCRKEMPDLDQFHQENKDEFVVLGVNIGEDKETVKKFINDGGYKYPILLDQSRQLSFVYRASVIPTSYFIDQAGKIQYIKRGLVSKSELDQIKENLMNR</sequence>
<dbReference type="Gene3D" id="3.40.30.10">
    <property type="entry name" value="Glutaredoxin"/>
    <property type="match status" value="1"/>
</dbReference>
<dbReference type="STRING" id="926561.GCA_000379025_01827"/>
<dbReference type="RefSeq" id="WP_134115007.1">
    <property type="nucleotide sequence ID" value="NZ_SOEG01000003.1"/>
</dbReference>
<gene>
    <name evidence="3" type="ORF">C7959_103160</name>
</gene>
<dbReference type="GO" id="GO:0016209">
    <property type="term" value="F:antioxidant activity"/>
    <property type="evidence" value="ECO:0007669"/>
    <property type="project" value="InterPro"/>
</dbReference>
<dbReference type="InterPro" id="IPR000866">
    <property type="entry name" value="AhpC/TSA"/>
</dbReference>
<evidence type="ECO:0000259" key="2">
    <source>
        <dbReference type="PROSITE" id="PS51352"/>
    </source>
</evidence>
<organism evidence="3 4">
    <name type="scientific">Orenia marismortui</name>
    <dbReference type="NCBI Taxonomy" id="46469"/>
    <lineage>
        <taxon>Bacteria</taxon>
        <taxon>Bacillati</taxon>
        <taxon>Bacillota</taxon>
        <taxon>Clostridia</taxon>
        <taxon>Halanaerobiales</taxon>
        <taxon>Halobacteroidaceae</taxon>
        <taxon>Orenia</taxon>
    </lineage>
</organism>
<dbReference type="PROSITE" id="PS51352">
    <property type="entry name" value="THIOREDOXIN_2"/>
    <property type="match status" value="1"/>
</dbReference>
<feature type="transmembrane region" description="Helical" evidence="1">
    <location>
        <begin position="6"/>
        <end position="25"/>
    </location>
</feature>
<dbReference type="Pfam" id="PF00578">
    <property type="entry name" value="AhpC-TSA"/>
    <property type="match status" value="1"/>
</dbReference>
<protein>
    <submittedName>
        <fullName evidence="3">Peroxiredoxin</fullName>
    </submittedName>
</protein>
<name>A0A4R8H1B1_9FIRM</name>
<dbReference type="PANTHER" id="PTHR42852">
    <property type="entry name" value="THIOL:DISULFIDE INTERCHANGE PROTEIN DSBE"/>
    <property type="match status" value="1"/>
</dbReference>
<dbReference type="InterPro" id="IPR017937">
    <property type="entry name" value="Thioredoxin_CS"/>
</dbReference>
<reference evidence="3 4" key="1">
    <citation type="submission" date="2019-03" db="EMBL/GenBank/DDBJ databases">
        <title>Subsurface microbial communities from deep shales in Ohio and West Virginia, USA.</title>
        <authorList>
            <person name="Wrighton K."/>
        </authorList>
    </citation>
    <scope>NUCLEOTIDE SEQUENCE [LARGE SCALE GENOMIC DNA]</scope>
    <source>
        <strain evidence="3 4">MSL 6dP</strain>
    </source>
</reference>
<comment type="caution">
    <text evidence="3">The sequence shown here is derived from an EMBL/GenBank/DDBJ whole genome shotgun (WGS) entry which is preliminary data.</text>
</comment>
<dbReference type="InterPro" id="IPR050553">
    <property type="entry name" value="Thioredoxin_ResA/DsbE_sf"/>
</dbReference>
<feature type="domain" description="Thioredoxin" evidence="2">
    <location>
        <begin position="66"/>
        <end position="203"/>
    </location>
</feature>
<dbReference type="PANTHER" id="PTHR42852:SF17">
    <property type="entry name" value="THIOREDOXIN-LIKE PROTEIN HI_1115"/>
    <property type="match status" value="1"/>
</dbReference>
<proteinExistence type="predicted"/>
<dbReference type="EMBL" id="SOEG01000003">
    <property type="protein sequence ID" value="TDX53307.1"/>
    <property type="molecule type" value="Genomic_DNA"/>
</dbReference>
<evidence type="ECO:0000313" key="3">
    <source>
        <dbReference type="EMBL" id="TDX53307.1"/>
    </source>
</evidence>
<dbReference type="PROSITE" id="PS00194">
    <property type="entry name" value="THIOREDOXIN_1"/>
    <property type="match status" value="1"/>
</dbReference>
<dbReference type="Proteomes" id="UP000295832">
    <property type="component" value="Unassembled WGS sequence"/>
</dbReference>
<keyword evidence="1" id="KW-1133">Transmembrane helix</keyword>
<accession>A0A4R8H1B1</accession>
<dbReference type="SUPFAM" id="SSF52833">
    <property type="entry name" value="Thioredoxin-like"/>
    <property type="match status" value="1"/>
</dbReference>
<dbReference type="CDD" id="cd02966">
    <property type="entry name" value="TlpA_like_family"/>
    <property type="match status" value="1"/>
</dbReference>
<dbReference type="InterPro" id="IPR036249">
    <property type="entry name" value="Thioredoxin-like_sf"/>
</dbReference>
<dbReference type="InterPro" id="IPR013766">
    <property type="entry name" value="Thioredoxin_domain"/>
</dbReference>
<dbReference type="GO" id="GO:0016491">
    <property type="term" value="F:oxidoreductase activity"/>
    <property type="evidence" value="ECO:0007669"/>
    <property type="project" value="InterPro"/>
</dbReference>
<evidence type="ECO:0000313" key="4">
    <source>
        <dbReference type="Proteomes" id="UP000295832"/>
    </source>
</evidence>
<evidence type="ECO:0000256" key="1">
    <source>
        <dbReference type="SAM" id="Phobius"/>
    </source>
</evidence>
<keyword evidence="1" id="KW-0812">Transmembrane</keyword>